<sequence>MEIVFDSQHGSILKYSQIVEQSPTTGRIHSLKKRIAGFNWEDKVKNTAAQQAAYDIHTAFMGMVEKCCPLKKRMAKKTEIKVKSSVALVKIKQQLDILLQLSVLLKKRDCTTPISV</sequence>
<gene>
    <name evidence="1" type="ORF">HHI36_022227</name>
</gene>
<dbReference type="AlphaFoldDB" id="A0ABD2MZK6"/>
<accession>A0ABD2MZK6</accession>
<reference evidence="1 2" key="1">
    <citation type="journal article" date="2021" name="BMC Biol.">
        <title>Horizontally acquired antibacterial genes associated with adaptive radiation of ladybird beetles.</title>
        <authorList>
            <person name="Li H.S."/>
            <person name="Tang X.F."/>
            <person name="Huang Y.H."/>
            <person name="Xu Z.Y."/>
            <person name="Chen M.L."/>
            <person name="Du X.Y."/>
            <person name="Qiu B.Y."/>
            <person name="Chen P.T."/>
            <person name="Zhang W."/>
            <person name="Slipinski A."/>
            <person name="Escalona H.E."/>
            <person name="Waterhouse R.M."/>
            <person name="Zwick A."/>
            <person name="Pang H."/>
        </authorList>
    </citation>
    <scope>NUCLEOTIDE SEQUENCE [LARGE SCALE GENOMIC DNA]</scope>
    <source>
        <strain evidence="1">SYSU2018</strain>
    </source>
</reference>
<evidence type="ECO:0000313" key="2">
    <source>
        <dbReference type="Proteomes" id="UP001516400"/>
    </source>
</evidence>
<protein>
    <submittedName>
        <fullName evidence="1">Uncharacterized protein</fullName>
    </submittedName>
</protein>
<dbReference type="EMBL" id="JABFTP020000042">
    <property type="protein sequence ID" value="KAL3271757.1"/>
    <property type="molecule type" value="Genomic_DNA"/>
</dbReference>
<name>A0ABD2MZK6_9CUCU</name>
<organism evidence="1 2">
    <name type="scientific">Cryptolaemus montrouzieri</name>
    <dbReference type="NCBI Taxonomy" id="559131"/>
    <lineage>
        <taxon>Eukaryota</taxon>
        <taxon>Metazoa</taxon>
        <taxon>Ecdysozoa</taxon>
        <taxon>Arthropoda</taxon>
        <taxon>Hexapoda</taxon>
        <taxon>Insecta</taxon>
        <taxon>Pterygota</taxon>
        <taxon>Neoptera</taxon>
        <taxon>Endopterygota</taxon>
        <taxon>Coleoptera</taxon>
        <taxon>Polyphaga</taxon>
        <taxon>Cucujiformia</taxon>
        <taxon>Coccinelloidea</taxon>
        <taxon>Coccinellidae</taxon>
        <taxon>Scymninae</taxon>
        <taxon>Scymnini</taxon>
        <taxon>Cryptolaemus</taxon>
    </lineage>
</organism>
<evidence type="ECO:0000313" key="1">
    <source>
        <dbReference type="EMBL" id="KAL3271757.1"/>
    </source>
</evidence>
<comment type="caution">
    <text evidence="1">The sequence shown here is derived from an EMBL/GenBank/DDBJ whole genome shotgun (WGS) entry which is preliminary data.</text>
</comment>
<dbReference type="Proteomes" id="UP001516400">
    <property type="component" value="Unassembled WGS sequence"/>
</dbReference>
<proteinExistence type="predicted"/>
<keyword evidence="2" id="KW-1185">Reference proteome</keyword>